<dbReference type="InterPro" id="IPR000914">
    <property type="entry name" value="SBP_5_dom"/>
</dbReference>
<dbReference type="OrthoDB" id="9803988at2"/>
<dbReference type="InterPro" id="IPR030678">
    <property type="entry name" value="Peptide/Ni-bd"/>
</dbReference>
<dbReference type="GO" id="GO:0015833">
    <property type="term" value="P:peptide transport"/>
    <property type="evidence" value="ECO:0007669"/>
    <property type="project" value="TreeGrafter"/>
</dbReference>
<evidence type="ECO:0000256" key="1">
    <source>
        <dbReference type="ARBA" id="ARBA00004418"/>
    </source>
</evidence>
<dbReference type="GO" id="GO:0030288">
    <property type="term" value="C:outer membrane-bounded periplasmic space"/>
    <property type="evidence" value="ECO:0007669"/>
    <property type="project" value="UniProtKB-ARBA"/>
</dbReference>
<feature type="domain" description="Solute-binding protein family 5" evidence="5">
    <location>
        <begin position="72"/>
        <end position="384"/>
    </location>
</feature>
<evidence type="ECO:0000256" key="3">
    <source>
        <dbReference type="ARBA" id="ARBA00022729"/>
    </source>
</evidence>
<dbReference type="RefSeq" id="WP_146292308.1">
    <property type="nucleotide sequence ID" value="NZ_CP042304.1"/>
</dbReference>
<keyword evidence="7" id="KW-1185">Reference proteome</keyword>
<dbReference type="PANTHER" id="PTHR30290:SF38">
    <property type="entry name" value="D,D-DIPEPTIDE-BINDING PERIPLASMIC PROTEIN DDPA-RELATED"/>
    <property type="match status" value="1"/>
</dbReference>
<evidence type="ECO:0000313" key="6">
    <source>
        <dbReference type="EMBL" id="QDZ12870.1"/>
    </source>
</evidence>
<dbReference type="Proteomes" id="UP000315364">
    <property type="component" value="Chromosome"/>
</dbReference>
<dbReference type="InterPro" id="IPR023765">
    <property type="entry name" value="SBP_5_CS"/>
</dbReference>
<dbReference type="PANTHER" id="PTHR30290">
    <property type="entry name" value="PERIPLASMIC BINDING COMPONENT OF ABC TRANSPORTER"/>
    <property type="match status" value="1"/>
</dbReference>
<dbReference type="SUPFAM" id="SSF53850">
    <property type="entry name" value="Periplasmic binding protein-like II"/>
    <property type="match status" value="1"/>
</dbReference>
<accession>A0A5B8LZQ7</accession>
<dbReference type="PROSITE" id="PS01040">
    <property type="entry name" value="SBP_BACTERIAL_5"/>
    <property type="match status" value="1"/>
</dbReference>
<sequence>MKSIWHAFAAIVLGTMLLAAPAAAQTQGGDLVVGLGSRLAFPDPHVTTAQPDTNVALHIFEALTSLDEDYLPQPQLASSITLSDDGLTYTFALREGVKFHNGDIMDSGDVLASFERHRRISPGKSVLSNVAEMTAPDANTFVIRLSEAQPLFLELISSPQYRLAVIPAEDADTEAGANSAIGTGPYKFVEHVADAYVKLARFDDYVPNEAYAGPEGFGGKRTAYFDTITFRVAIEGAARVAGVQTGEMQIADNIPVQAANRLADEGELQVIDIIPFAKVFTILHASRAPTDNVLVRRAIQAAINAEQTLDVAMEGFYELDHSFLFKSSPYHPGDVGKDLYNIGDIDRAKALLAEAGYNGEPVRIMTNANYPFMENSALVLQQQLDGRRHECRDRNGGLADQRSPPHRWQRGLEHHHFQLHGPGSADLFLGVQGLFPL</sequence>
<evidence type="ECO:0000256" key="2">
    <source>
        <dbReference type="ARBA" id="ARBA00005695"/>
    </source>
</evidence>
<dbReference type="Pfam" id="PF00496">
    <property type="entry name" value="SBP_bac_5"/>
    <property type="match status" value="1"/>
</dbReference>
<dbReference type="KEGG" id="dea:FPZ08_20245"/>
<name>A0A5B8LZQ7_9HYPH</name>
<dbReference type="InterPro" id="IPR039424">
    <property type="entry name" value="SBP_5"/>
</dbReference>
<comment type="similarity">
    <text evidence="2">Belongs to the bacterial solute-binding protein 5 family.</text>
</comment>
<organism evidence="6 7">
    <name type="scientific">Devosia ginsengisoli</name>
    <dbReference type="NCBI Taxonomy" id="400770"/>
    <lineage>
        <taxon>Bacteria</taxon>
        <taxon>Pseudomonadati</taxon>
        <taxon>Pseudomonadota</taxon>
        <taxon>Alphaproteobacteria</taxon>
        <taxon>Hyphomicrobiales</taxon>
        <taxon>Devosiaceae</taxon>
        <taxon>Devosia</taxon>
    </lineage>
</organism>
<dbReference type="GO" id="GO:1904680">
    <property type="term" value="F:peptide transmembrane transporter activity"/>
    <property type="evidence" value="ECO:0007669"/>
    <property type="project" value="TreeGrafter"/>
</dbReference>
<protein>
    <submittedName>
        <fullName evidence="6">ABC transporter substrate-binding protein</fullName>
    </submittedName>
</protein>
<reference evidence="6 7" key="1">
    <citation type="submission" date="2019-07" db="EMBL/GenBank/DDBJ databases">
        <title>Full genome sequence of Devosia sp. Gsoil 520.</title>
        <authorList>
            <person name="Im W.-T."/>
        </authorList>
    </citation>
    <scope>NUCLEOTIDE SEQUENCE [LARGE SCALE GENOMIC DNA]</scope>
    <source>
        <strain evidence="6 7">Gsoil 520</strain>
    </source>
</reference>
<proteinExistence type="inferred from homology"/>
<keyword evidence="3 4" id="KW-0732">Signal</keyword>
<comment type="subcellular location">
    <subcellularLocation>
        <location evidence="1">Periplasm</location>
    </subcellularLocation>
</comment>
<feature type="chain" id="PRO_5022721216" evidence="4">
    <location>
        <begin position="25"/>
        <end position="437"/>
    </location>
</feature>
<dbReference type="Gene3D" id="3.40.190.10">
    <property type="entry name" value="Periplasmic binding protein-like II"/>
    <property type="match status" value="1"/>
</dbReference>
<evidence type="ECO:0000313" key="7">
    <source>
        <dbReference type="Proteomes" id="UP000315364"/>
    </source>
</evidence>
<gene>
    <name evidence="6" type="ORF">FPZ08_20245</name>
</gene>
<dbReference type="Gene3D" id="3.10.105.10">
    <property type="entry name" value="Dipeptide-binding Protein, Domain 3"/>
    <property type="match status" value="1"/>
</dbReference>
<dbReference type="EMBL" id="CP042304">
    <property type="protein sequence ID" value="QDZ12870.1"/>
    <property type="molecule type" value="Genomic_DNA"/>
</dbReference>
<feature type="signal peptide" evidence="4">
    <location>
        <begin position="1"/>
        <end position="24"/>
    </location>
</feature>
<dbReference type="GO" id="GO:0043190">
    <property type="term" value="C:ATP-binding cassette (ABC) transporter complex"/>
    <property type="evidence" value="ECO:0007669"/>
    <property type="project" value="InterPro"/>
</dbReference>
<dbReference type="PIRSF" id="PIRSF002741">
    <property type="entry name" value="MppA"/>
    <property type="match status" value="1"/>
</dbReference>
<dbReference type="AlphaFoldDB" id="A0A5B8LZQ7"/>
<evidence type="ECO:0000256" key="4">
    <source>
        <dbReference type="SAM" id="SignalP"/>
    </source>
</evidence>
<evidence type="ECO:0000259" key="5">
    <source>
        <dbReference type="Pfam" id="PF00496"/>
    </source>
</evidence>